<dbReference type="FunFam" id="1.20.1250.20:FF:000018">
    <property type="entry name" value="MFS transporter permease"/>
    <property type="match status" value="1"/>
</dbReference>
<dbReference type="Gene3D" id="1.20.1250.20">
    <property type="entry name" value="MFS general substrate transporter like domains"/>
    <property type="match status" value="2"/>
</dbReference>
<organism evidence="8 9">
    <name type="scientific">Paraburkholderia lacunae</name>
    <dbReference type="NCBI Taxonomy" id="2211104"/>
    <lineage>
        <taxon>Bacteria</taxon>
        <taxon>Pseudomonadati</taxon>
        <taxon>Pseudomonadota</taxon>
        <taxon>Betaproteobacteria</taxon>
        <taxon>Burkholderiales</taxon>
        <taxon>Burkholderiaceae</taxon>
        <taxon>Paraburkholderia</taxon>
    </lineage>
</organism>
<keyword evidence="3 6" id="KW-0812">Transmembrane</keyword>
<keyword evidence="5 6" id="KW-0472">Membrane</keyword>
<feature type="transmembrane region" description="Helical" evidence="6">
    <location>
        <begin position="181"/>
        <end position="204"/>
    </location>
</feature>
<evidence type="ECO:0000256" key="6">
    <source>
        <dbReference type="SAM" id="Phobius"/>
    </source>
</evidence>
<dbReference type="Proteomes" id="UP000254875">
    <property type="component" value="Unassembled WGS sequence"/>
</dbReference>
<dbReference type="OrthoDB" id="5441967at2"/>
<protein>
    <submittedName>
        <fullName evidence="8">MFS transporter</fullName>
    </submittedName>
</protein>
<keyword evidence="9" id="KW-1185">Reference proteome</keyword>
<dbReference type="SUPFAM" id="SSF103473">
    <property type="entry name" value="MFS general substrate transporter"/>
    <property type="match status" value="1"/>
</dbReference>
<dbReference type="AlphaFoldDB" id="A0A370N1V2"/>
<evidence type="ECO:0000313" key="9">
    <source>
        <dbReference type="Proteomes" id="UP000254875"/>
    </source>
</evidence>
<feature type="transmembrane region" description="Helical" evidence="6">
    <location>
        <begin position="317"/>
        <end position="335"/>
    </location>
</feature>
<reference evidence="9" key="1">
    <citation type="submission" date="2018-05" db="EMBL/GenBank/DDBJ databases">
        <authorList>
            <person name="Feng T."/>
        </authorList>
    </citation>
    <scope>NUCLEOTIDE SEQUENCE [LARGE SCALE GENOMIC DNA]</scope>
    <source>
        <strain evidence="9">S27</strain>
    </source>
</reference>
<keyword evidence="4 6" id="KW-1133">Transmembrane helix</keyword>
<evidence type="ECO:0000256" key="5">
    <source>
        <dbReference type="ARBA" id="ARBA00023136"/>
    </source>
</evidence>
<dbReference type="CDD" id="cd17319">
    <property type="entry name" value="MFS_ExuT_GudP_like"/>
    <property type="match status" value="1"/>
</dbReference>
<dbReference type="RefSeq" id="WP_115105520.1">
    <property type="nucleotide sequence ID" value="NZ_QHKS01000021.1"/>
</dbReference>
<accession>A0A370N1V2</accession>
<feature type="transmembrane region" description="Helical" evidence="6">
    <location>
        <begin position="341"/>
        <end position="359"/>
    </location>
</feature>
<feature type="transmembrane region" description="Helical" evidence="6">
    <location>
        <begin position="282"/>
        <end position="305"/>
    </location>
</feature>
<keyword evidence="2" id="KW-0813">Transport</keyword>
<dbReference type="InterPro" id="IPR036259">
    <property type="entry name" value="MFS_trans_sf"/>
</dbReference>
<dbReference type="PROSITE" id="PS50850">
    <property type="entry name" value="MFS"/>
    <property type="match status" value="1"/>
</dbReference>
<feature type="transmembrane region" description="Helical" evidence="6">
    <location>
        <begin position="113"/>
        <end position="136"/>
    </location>
</feature>
<evidence type="ECO:0000313" key="8">
    <source>
        <dbReference type="EMBL" id="RDJ99586.1"/>
    </source>
</evidence>
<feature type="transmembrane region" description="Helical" evidence="6">
    <location>
        <begin position="88"/>
        <end position="107"/>
    </location>
</feature>
<feature type="transmembrane region" description="Helical" evidence="6">
    <location>
        <begin position="249"/>
        <end position="270"/>
    </location>
</feature>
<evidence type="ECO:0000256" key="3">
    <source>
        <dbReference type="ARBA" id="ARBA00022692"/>
    </source>
</evidence>
<evidence type="ECO:0000256" key="2">
    <source>
        <dbReference type="ARBA" id="ARBA00022448"/>
    </source>
</evidence>
<dbReference type="InterPro" id="IPR011701">
    <property type="entry name" value="MFS"/>
</dbReference>
<dbReference type="GO" id="GO:0022857">
    <property type="term" value="F:transmembrane transporter activity"/>
    <property type="evidence" value="ECO:0007669"/>
    <property type="project" value="InterPro"/>
</dbReference>
<dbReference type="Pfam" id="PF07690">
    <property type="entry name" value="MFS_1"/>
    <property type="match status" value="1"/>
</dbReference>
<feature type="transmembrane region" description="Helical" evidence="6">
    <location>
        <begin position="406"/>
        <end position="427"/>
    </location>
</feature>
<dbReference type="InterPro" id="IPR020846">
    <property type="entry name" value="MFS_dom"/>
</dbReference>
<dbReference type="GO" id="GO:0005886">
    <property type="term" value="C:plasma membrane"/>
    <property type="evidence" value="ECO:0007669"/>
    <property type="project" value="TreeGrafter"/>
</dbReference>
<gene>
    <name evidence="8" type="ORF">DLM46_27090</name>
</gene>
<feature type="domain" description="Major facilitator superfamily (MFS) profile" evidence="7">
    <location>
        <begin position="22"/>
        <end position="430"/>
    </location>
</feature>
<name>A0A370N1V2_9BURK</name>
<sequence>MQTQHVTQGPLESAVRKARLRLAPFLALMFALSMLDRSNVGFVKQALQVDSNIGNAAFALGAGIFFIGYAVFEIPSNLMLHRVGAKVWLSRIMVTWGLASAAMMFAHNETSFYVLRFILGVAEAGFSPGVILYSTYWFPARERGKALGIYYFGLPVALVLGSPLSGYLMEVMGGRLGLHNWQWMFLIEGLAASIVGIVAFFYLVSKPRHAKWLTLAEKDALENAIEAEDRHKIAHGPATALTALRNWNVLRFVSIYFAIQISVYGVIFYLPTRISELTGTAIGSKVGFLTAIPWLCALISLRFITGYADAKGKHRQLAIAMLAMAAAGIALSTLGHHIAPVLVAFCIATIGFVVVQPLFWTLPTAYLSGTAAASGIAMIGALGNLGGFMAPTLKTAVETLFHSQRAGMFTLAFAGVIGVLLLLSIGLQSRRAPEVAIGPAKATLR</sequence>
<feature type="transmembrane region" description="Helical" evidence="6">
    <location>
        <begin position="148"/>
        <end position="169"/>
    </location>
</feature>
<comment type="caution">
    <text evidence="8">The sequence shown here is derived from an EMBL/GenBank/DDBJ whole genome shotgun (WGS) entry which is preliminary data.</text>
</comment>
<feature type="transmembrane region" description="Helical" evidence="6">
    <location>
        <begin position="56"/>
        <end position="76"/>
    </location>
</feature>
<proteinExistence type="predicted"/>
<feature type="transmembrane region" description="Helical" evidence="6">
    <location>
        <begin position="20"/>
        <end position="36"/>
    </location>
</feature>
<dbReference type="PANTHER" id="PTHR43791:SF30">
    <property type="entry name" value="INNER MEMBRANE TRANSPORT PROTEIN RHMT"/>
    <property type="match status" value="1"/>
</dbReference>
<comment type="subcellular location">
    <subcellularLocation>
        <location evidence="1">Membrane</location>
        <topology evidence="1">Multi-pass membrane protein</topology>
    </subcellularLocation>
</comment>
<dbReference type="PANTHER" id="PTHR43791">
    <property type="entry name" value="PERMEASE-RELATED"/>
    <property type="match status" value="1"/>
</dbReference>
<dbReference type="EMBL" id="QHKS01000021">
    <property type="protein sequence ID" value="RDJ99586.1"/>
    <property type="molecule type" value="Genomic_DNA"/>
</dbReference>
<evidence type="ECO:0000256" key="4">
    <source>
        <dbReference type="ARBA" id="ARBA00022989"/>
    </source>
</evidence>
<evidence type="ECO:0000256" key="1">
    <source>
        <dbReference type="ARBA" id="ARBA00004141"/>
    </source>
</evidence>
<feature type="transmembrane region" description="Helical" evidence="6">
    <location>
        <begin position="366"/>
        <end position="386"/>
    </location>
</feature>
<evidence type="ECO:0000259" key="7">
    <source>
        <dbReference type="PROSITE" id="PS50850"/>
    </source>
</evidence>